<dbReference type="AlphaFoldDB" id="A0A914ZFN8"/>
<dbReference type="Proteomes" id="UP000887577">
    <property type="component" value="Unplaced"/>
</dbReference>
<organism evidence="1 2">
    <name type="scientific">Panagrolaimus superbus</name>
    <dbReference type="NCBI Taxonomy" id="310955"/>
    <lineage>
        <taxon>Eukaryota</taxon>
        <taxon>Metazoa</taxon>
        <taxon>Ecdysozoa</taxon>
        <taxon>Nematoda</taxon>
        <taxon>Chromadorea</taxon>
        <taxon>Rhabditida</taxon>
        <taxon>Tylenchina</taxon>
        <taxon>Panagrolaimomorpha</taxon>
        <taxon>Panagrolaimoidea</taxon>
        <taxon>Panagrolaimidae</taxon>
        <taxon>Panagrolaimus</taxon>
    </lineage>
</organism>
<keyword evidence="1" id="KW-1185">Reference proteome</keyword>
<proteinExistence type="predicted"/>
<dbReference type="WBParaSite" id="PSU_v2.g9089.t1">
    <property type="protein sequence ID" value="PSU_v2.g9089.t1"/>
    <property type="gene ID" value="PSU_v2.g9089"/>
</dbReference>
<evidence type="ECO:0000313" key="1">
    <source>
        <dbReference type="Proteomes" id="UP000887577"/>
    </source>
</evidence>
<evidence type="ECO:0000313" key="2">
    <source>
        <dbReference type="WBParaSite" id="PSU_v2.g9089.t1"/>
    </source>
</evidence>
<accession>A0A914ZFN8</accession>
<sequence length="118" mass="13956">MSLYSAFYDEVELISQWKQKKYFKHVQFHHLFAGLYPKLIAEFVEEKLDSDSSIEIIYHPEITKIEIDFFQKSLIKWMNKVSADWAMVGHYGPKKKLLIKLGNGSGDKKFDEKCLFIF</sequence>
<protein>
    <submittedName>
        <fullName evidence="2">Uncharacterized protein</fullName>
    </submittedName>
</protein>
<name>A0A914ZFN8_9BILA</name>
<reference evidence="2" key="1">
    <citation type="submission" date="2022-11" db="UniProtKB">
        <authorList>
            <consortium name="WormBaseParasite"/>
        </authorList>
    </citation>
    <scope>IDENTIFICATION</scope>
</reference>